<sequence>MKSQRCWLLVILSSLVACSSTEALLDDPSESTSIESNPKAQIEVQPLNPKPIQISRADLPPPYKTDSASHSPQIIPIPEKPVLQVPPGFKVNVFAENLESPRWLALTPTGDVLVTETRSNRIRLLKDTNKDGVADRKSTFASSKNGLNIPFGMTFTKDSFFVGNTDAVLRFPYTKGQPQLSGSGNKITDLTPGGYNQHWTRNVVASPDGEKLYVSIGSRSNADEEELPRASVQVMNLDGSKRQTFAYGLRNPVGLAFHPQSQELYATVNERDGLGDDLVPDYLTRIRSGEFYGWPYAYLAPNLLDPRHVRDNKSQRPELVAQTRTPDVLFQSHSAALGVKFYDGKTFPAKYRQGAFVAFRGSWNRNQGTGYKIVFVPFNTDSRPKGYYEDFLTGFLTDAAVPTTWGRPVGLLVLPDGSLLLTEEANHRIYRIQYEPKDESPQRSPRSKSTNLDPASGSEFAFRSLFTTIELAHSRFSSQSQTRQKVTRS</sequence>
<feature type="signal peptide" evidence="2">
    <location>
        <begin position="1"/>
        <end position="25"/>
    </location>
</feature>
<evidence type="ECO:0000313" key="4">
    <source>
        <dbReference type="EMBL" id="PSB05086.1"/>
    </source>
</evidence>
<feature type="region of interest" description="Disordered" evidence="1">
    <location>
        <begin position="433"/>
        <end position="456"/>
    </location>
</feature>
<organism evidence="4 5">
    <name type="scientific">Merismopedia glauca CCAP 1448/3</name>
    <dbReference type="NCBI Taxonomy" id="1296344"/>
    <lineage>
        <taxon>Bacteria</taxon>
        <taxon>Bacillati</taxon>
        <taxon>Cyanobacteriota</taxon>
        <taxon>Cyanophyceae</taxon>
        <taxon>Synechococcales</taxon>
        <taxon>Merismopediaceae</taxon>
        <taxon>Merismopedia</taxon>
    </lineage>
</organism>
<evidence type="ECO:0000256" key="1">
    <source>
        <dbReference type="SAM" id="MobiDB-lite"/>
    </source>
</evidence>
<dbReference type="EMBL" id="PVWJ01000003">
    <property type="protein sequence ID" value="PSB05086.1"/>
    <property type="molecule type" value="Genomic_DNA"/>
</dbReference>
<dbReference type="InterPro" id="IPR011041">
    <property type="entry name" value="Quinoprot_gluc/sorb_DH_b-prop"/>
</dbReference>
<protein>
    <submittedName>
        <fullName evidence="4">Sorbosone dehydrogenase</fullName>
    </submittedName>
</protein>
<gene>
    <name evidence="4" type="ORF">C7B64_00840</name>
</gene>
<reference evidence="4 5" key="2">
    <citation type="submission" date="2018-03" db="EMBL/GenBank/DDBJ databases">
        <title>The ancient ancestry and fast evolution of plastids.</title>
        <authorList>
            <person name="Moore K.R."/>
            <person name="Magnabosco C."/>
            <person name="Momper L."/>
            <person name="Gold D.A."/>
            <person name="Bosak T."/>
            <person name="Fournier G.P."/>
        </authorList>
    </citation>
    <scope>NUCLEOTIDE SEQUENCE [LARGE SCALE GENOMIC DNA]</scope>
    <source>
        <strain evidence="4 5">CCAP 1448/3</strain>
    </source>
</reference>
<dbReference type="PROSITE" id="PS51257">
    <property type="entry name" value="PROKAR_LIPOPROTEIN"/>
    <property type="match status" value="1"/>
</dbReference>
<reference evidence="4 5" key="1">
    <citation type="submission" date="2018-02" db="EMBL/GenBank/DDBJ databases">
        <authorList>
            <person name="Cohen D.B."/>
            <person name="Kent A.D."/>
        </authorList>
    </citation>
    <scope>NUCLEOTIDE SEQUENCE [LARGE SCALE GENOMIC DNA]</scope>
    <source>
        <strain evidence="4 5">CCAP 1448/3</strain>
    </source>
</reference>
<accession>A0A2T1CA01</accession>
<dbReference type="InterPro" id="IPR011042">
    <property type="entry name" value="6-blade_b-propeller_TolB-like"/>
</dbReference>
<dbReference type="RefSeq" id="WP_106286773.1">
    <property type="nucleotide sequence ID" value="NZ_CAWNTC010000123.1"/>
</dbReference>
<feature type="chain" id="PRO_5015643712" evidence="2">
    <location>
        <begin position="26"/>
        <end position="489"/>
    </location>
</feature>
<dbReference type="PANTHER" id="PTHR33546">
    <property type="entry name" value="LARGE, MULTIFUNCTIONAL SECRETED PROTEIN-RELATED"/>
    <property type="match status" value="1"/>
</dbReference>
<dbReference type="Proteomes" id="UP000238762">
    <property type="component" value="Unassembled WGS sequence"/>
</dbReference>
<dbReference type="Pfam" id="PF22807">
    <property type="entry name" value="TrAA12"/>
    <property type="match status" value="2"/>
</dbReference>
<evidence type="ECO:0000259" key="3">
    <source>
        <dbReference type="Pfam" id="PF22807"/>
    </source>
</evidence>
<keyword evidence="2" id="KW-0732">Signal</keyword>
<dbReference type="AlphaFoldDB" id="A0A2T1CA01"/>
<proteinExistence type="predicted"/>
<dbReference type="PANTHER" id="PTHR33546:SF1">
    <property type="entry name" value="LARGE, MULTIFUNCTIONAL SECRETED PROTEIN"/>
    <property type="match status" value="1"/>
</dbReference>
<feature type="compositionally biased region" description="Polar residues" evidence="1">
    <location>
        <begin position="442"/>
        <end position="453"/>
    </location>
</feature>
<dbReference type="Gene3D" id="2.120.10.30">
    <property type="entry name" value="TolB, C-terminal domain"/>
    <property type="match status" value="1"/>
</dbReference>
<dbReference type="OrthoDB" id="9770043at2"/>
<keyword evidence="5" id="KW-1185">Reference proteome</keyword>
<comment type="caution">
    <text evidence="4">The sequence shown here is derived from an EMBL/GenBank/DDBJ whole genome shotgun (WGS) entry which is preliminary data.</text>
</comment>
<dbReference type="SUPFAM" id="SSF50952">
    <property type="entry name" value="Soluble quinoprotein glucose dehydrogenase"/>
    <property type="match status" value="1"/>
</dbReference>
<name>A0A2T1CA01_9CYAN</name>
<evidence type="ECO:0000256" key="2">
    <source>
        <dbReference type="SAM" id="SignalP"/>
    </source>
</evidence>
<dbReference type="InterPro" id="IPR054539">
    <property type="entry name" value="Beta-prop_PDH"/>
</dbReference>
<feature type="domain" description="Pyrroloquinoline quinone-dependent pyranose dehydrogenase beta-propeller" evidence="3">
    <location>
        <begin position="322"/>
        <end position="433"/>
    </location>
</feature>
<evidence type="ECO:0000313" key="5">
    <source>
        <dbReference type="Proteomes" id="UP000238762"/>
    </source>
</evidence>
<feature type="domain" description="Pyrroloquinoline quinone-dependent pyranose dehydrogenase beta-propeller" evidence="3">
    <location>
        <begin position="84"/>
        <end position="274"/>
    </location>
</feature>